<dbReference type="Proteomes" id="UP000008460">
    <property type="component" value="Chromosome"/>
</dbReference>
<sequence length="172" mass="18837">MPTYDVAVARLVEAPVGRVWAAWTTPEDLRAWWGPTGFTCPRAEVDLRVGGRIAVTMRAPQEWGGFEQHSAWTIIEASAPTLLRYVFRFTDADGWAITPAQAGIPAEGVPDEGRHEVLLTDLGDGRTELRMTEHGYTTTDARDMSRTGLEQCLDKLTALVETGRAERPAGAA</sequence>
<gene>
    <name evidence="3" type="ordered locus">Celf_3283</name>
</gene>
<proteinExistence type="inferred from homology"/>
<dbReference type="HOGENOM" id="CLU_108923_6_3_11"/>
<evidence type="ECO:0000313" key="3">
    <source>
        <dbReference type="EMBL" id="AEE47397.1"/>
    </source>
</evidence>
<evidence type="ECO:0000259" key="2">
    <source>
        <dbReference type="Pfam" id="PF08327"/>
    </source>
</evidence>
<dbReference type="Pfam" id="PF08327">
    <property type="entry name" value="AHSA1"/>
    <property type="match status" value="1"/>
</dbReference>
<protein>
    <submittedName>
        <fullName evidence="3">Activator of Hsp90 ATPase 1 family protein</fullName>
    </submittedName>
</protein>
<dbReference type="InterPro" id="IPR023393">
    <property type="entry name" value="START-like_dom_sf"/>
</dbReference>
<dbReference type="KEGG" id="cfi:Celf_3283"/>
<dbReference type="eggNOG" id="COG3832">
    <property type="taxonomic scope" value="Bacteria"/>
</dbReference>
<dbReference type="SUPFAM" id="SSF55961">
    <property type="entry name" value="Bet v1-like"/>
    <property type="match status" value="1"/>
</dbReference>
<evidence type="ECO:0000313" key="4">
    <source>
        <dbReference type="Proteomes" id="UP000008460"/>
    </source>
</evidence>
<dbReference type="InterPro" id="IPR013538">
    <property type="entry name" value="ASHA1/2-like_C"/>
</dbReference>
<keyword evidence="4" id="KW-1185">Reference proteome</keyword>
<dbReference type="Gene3D" id="3.30.530.20">
    <property type="match status" value="1"/>
</dbReference>
<reference evidence="3 4" key="1">
    <citation type="submission" date="2011-04" db="EMBL/GenBank/DDBJ databases">
        <title>Complete sequence of Cellulomonas fimi ATCC 484.</title>
        <authorList>
            <consortium name="US DOE Joint Genome Institute"/>
            <person name="Lucas S."/>
            <person name="Han J."/>
            <person name="Lapidus A."/>
            <person name="Cheng J.-F."/>
            <person name="Goodwin L."/>
            <person name="Pitluck S."/>
            <person name="Peters L."/>
            <person name="Chertkov O."/>
            <person name="Detter J.C."/>
            <person name="Han C."/>
            <person name="Tapia R."/>
            <person name="Land M."/>
            <person name="Hauser L."/>
            <person name="Kyrpides N."/>
            <person name="Ivanova N."/>
            <person name="Ovchinnikova G."/>
            <person name="Pagani I."/>
            <person name="Mead D."/>
            <person name="Brumm P."/>
            <person name="Woyke T."/>
        </authorList>
    </citation>
    <scope>NUCLEOTIDE SEQUENCE [LARGE SCALE GENOMIC DNA]</scope>
    <source>
        <strain evidence="4">ATCC 484 / DSM 20113 / JCM 1341 / NBRC 15513 / NCIMB 8980 / NCTC 7547</strain>
    </source>
</reference>
<evidence type="ECO:0000256" key="1">
    <source>
        <dbReference type="ARBA" id="ARBA00006817"/>
    </source>
</evidence>
<organism evidence="3 4">
    <name type="scientific">Cellulomonas fimi (strain ATCC 484 / DSM 20113 / JCM 1341 / CCUG 24087 / LMG 16345 / NBRC 15513 / NCIMB 8980 / NCTC 7547 / NRS-133)</name>
    <dbReference type="NCBI Taxonomy" id="590998"/>
    <lineage>
        <taxon>Bacteria</taxon>
        <taxon>Bacillati</taxon>
        <taxon>Actinomycetota</taxon>
        <taxon>Actinomycetes</taxon>
        <taxon>Micrococcales</taxon>
        <taxon>Cellulomonadaceae</taxon>
        <taxon>Cellulomonas</taxon>
    </lineage>
</organism>
<feature type="domain" description="Activator of Hsp90 ATPase homologue 1/2-like C-terminal" evidence="2">
    <location>
        <begin position="14"/>
        <end position="161"/>
    </location>
</feature>
<dbReference type="EMBL" id="CP002666">
    <property type="protein sequence ID" value="AEE47397.1"/>
    <property type="molecule type" value="Genomic_DNA"/>
</dbReference>
<dbReference type="CDD" id="cd07814">
    <property type="entry name" value="SRPBCC_CalC_Aha1-like"/>
    <property type="match status" value="1"/>
</dbReference>
<dbReference type="AlphaFoldDB" id="F4H128"/>
<dbReference type="STRING" id="590998.Celf_3283"/>
<dbReference type="RefSeq" id="WP_013772421.1">
    <property type="nucleotide sequence ID" value="NC_015514.1"/>
</dbReference>
<name>F4H128_CELFA</name>
<accession>F4H128</accession>
<comment type="similarity">
    <text evidence="1">Belongs to the AHA1 family.</text>
</comment>